<keyword evidence="3" id="KW-1185">Reference proteome</keyword>
<dbReference type="EMBL" id="BAABCW010000027">
    <property type="protein sequence ID" value="GAA3521759.1"/>
    <property type="molecule type" value="Genomic_DNA"/>
</dbReference>
<comment type="caution">
    <text evidence="2">The sequence shown here is derived from an EMBL/GenBank/DDBJ whole genome shotgun (WGS) entry which is preliminary data.</text>
</comment>
<evidence type="ECO:0000313" key="3">
    <source>
        <dbReference type="Proteomes" id="UP001500459"/>
    </source>
</evidence>
<dbReference type="Proteomes" id="UP001500459">
    <property type="component" value="Unassembled WGS sequence"/>
</dbReference>
<gene>
    <name evidence="2" type="ORF">GCM10022393_40220</name>
</gene>
<dbReference type="Pfam" id="PF10626">
    <property type="entry name" value="TraO"/>
    <property type="match status" value="1"/>
</dbReference>
<proteinExistence type="predicted"/>
<name>A0ABP6UT77_9FLAO</name>
<protein>
    <recommendedName>
        <fullName evidence="4">Conjugative transposon protein TraO</fullName>
    </recommendedName>
</protein>
<feature type="chain" id="PRO_5046296275" description="Conjugative transposon protein TraO" evidence="1">
    <location>
        <begin position="28"/>
        <end position="190"/>
    </location>
</feature>
<dbReference type="RefSeq" id="WP_344930553.1">
    <property type="nucleotide sequence ID" value="NZ_BAABCW010000027.1"/>
</dbReference>
<evidence type="ECO:0000256" key="1">
    <source>
        <dbReference type="SAM" id="SignalP"/>
    </source>
</evidence>
<feature type="signal peptide" evidence="1">
    <location>
        <begin position="1"/>
        <end position="27"/>
    </location>
</feature>
<sequence length="190" mass="21087">MKKTFINKRSFLNIFILFSLISISAEAQSHKLAFSLTGGYVQGGFGGMATLDYKVNEFDYLQLNFQSNFTNLDYEDIEVPVRLYSFNAGFFFDVLRNNKRTFALAVGGGATAGSEIVNGGDDILENNEVLNTELIEPSKIVFGFYAGLDADIYLIPTIALTIKINETYHLNSDVGEFTPYMGLGVKLILK</sequence>
<reference evidence="3" key="1">
    <citation type="journal article" date="2019" name="Int. J. Syst. Evol. Microbiol.">
        <title>The Global Catalogue of Microorganisms (GCM) 10K type strain sequencing project: providing services to taxonomists for standard genome sequencing and annotation.</title>
        <authorList>
            <consortium name="The Broad Institute Genomics Platform"/>
            <consortium name="The Broad Institute Genome Sequencing Center for Infectious Disease"/>
            <person name="Wu L."/>
            <person name="Ma J."/>
        </authorList>
    </citation>
    <scope>NUCLEOTIDE SEQUENCE [LARGE SCALE GENOMIC DNA]</scope>
    <source>
        <strain evidence="3">JCM 17106</strain>
    </source>
</reference>
<organism evidence="2 3">
    <name type="scientific">Aquimarina addita</name>
    <dbReference type="NCBI Taxonomy" id="870485"/>
    <lineage>
        <taxon>Bacteria</taxon>
        <taxon>Pseudomonadati</taxon>
        <taxon>Bacteroidota</taxon>
        <taxon>Flavobacteriia</taxon>
        <taxon>Flavobacteriales</taxon>
        <taxon>Flavobacteriaceae</taxon>
        <taxon>Aquimarina</taxon>
    </lineage>
</organism>
<keyword evidence="1" id="KW-0732">Signal</keyword>
<evidence type="ECO:0008006" key="4">
    <source>
        <dbReference type="Google" id="ProtNLM"/>
    </source>
</evidence>
<evidence type="ECO:0000313" key="2">
    <source>
        <dbReference type="EMBL" id="GAA3521759.1"/>
    </source>
</evidence>
<accession>A0ABP6UT77</accession>
<dbReference type="InterPro" id="IPR018899">
    <property type="entry name" value="Conjug_transposon_Tra0"/>
</dbReference>